<evidence type="ECO:0000259" key="1">
    <source>
        <dbReference type="Pfam" id="PF00561"/>
    </source>
</evidence>
<keyword evidence="2" id="KW-0378">Hydrolase</keyword>
<dbReference type="Gene3D" id="3.40.50.1820">
    <property type="entry name" value="alpha/beta hydrolase"/>
    <property type="match status" value="1"/>
</dbReference>
<organism evidence="2 3">
    <name type="scientific">Paraburkholderia terrae</name>
    <dbReference type="NCBI Taxonomy" id="311230"/>
    <lineage>
        <taxon>Bacteria</taxon>
        <taxon>Pseudomonadati</taxon>
        <taxon>Pseudomonadota</taxon>
        <taxon>Betaproteobacteria</taxon>
        <taxon>Burkholderiales</taxon>
        <taxon>Burkholderiaceae</taxon>
        <taxon>Paraburkholderia</taxon>
    </lineage>
</organism>
<dbReference type="Pfam" id="PF00561">
    <property type="entry name" value="Abhydrolase_1"/>
    <property type="match status" value="1"/>
</dbReference>
<protein>
    <submittedName>
        <fullName evidence="2">Alpha/beta hydrolase</fullName>
    </submittedName>
</protein>
<sequence length="346" mass="38102">MLQKENPDIVQEDLYLPPSESGVRLHLRRKYNAAQIARDGGRIIVFVHGATFSGVPAFDAPLPGGSWLDFAAGQGHDVYALDVRGYGLSASPDSDWAGWRSGKPYARTVDAESDLSAAVDFILDRTGADRVDLVGWSWGTTICGGYSARNSHKVRRLVMYAPLWIMTNLAGADVPLGLPPLTWFPWAGPIFLKNLEAFRDVTLAEAHNSWCRGLNKVTANEPISGDLLERWWGSAISSDPIGAMQSPPVVRAPNGVVADLVEYWASGVSTYDPGSIRVPVLTVLGEWDCDTPPYMARELFRRLTATPYKRLEILGRGTHSMLLETTRLELYRRVQSFLTEEVASAL</sequence>
<dbReference type="InterPro" id="IPR050266">
    <property type="entry name" value="AB_hydrolase_sf"/>
</dbReference>
<dbReference type="EMBL" id="CP026114">
    <property type="protein sequence ID" value="AUT66730.1"/>
    <property type="molecule type" value="Genomic_DNA"/>
</dbReference>
<dbReference type="GO" id="GO:0046464">
    <property type="term" value="P:acylglycerol catabolic process"/>
    <property type="evidence" value="ECO:0007669"/>
    <property type="project" value="TreeGrafter"/>
</dbReference>
<dbReference type="OrthoDB" id="9780134at2"/>
<dbReference type="GO" id="GO:0016020">
    <property type="term" value="C:membrane"/>
    <property type="evidence" value="ECO:0007669"/>
    <property type="project" value="TreeGrafter"/>
</dbReference>
<dbReference type="InterPro" id="IPR000073">
    <property type="entry name" value="AB_hydrolase_1"/>
</dbReference>
<dbReference type="Proteomes" id="UP000243502">
    <property type="component" value="Chromosome 4"/>
</dbReference>
<dbReference type="GO" id="GO:0047372">
    <property type="term" value="F:monoacylglycerol lipase activity"/>
    <property type="evidence" value="ECO:0007669"/>
    <property type="project" value="TreeGrafter"/>
</dbReference>
<dbReference type="SUPFAM" id="SSF53474">
    <property type="entry name" value="alpha/beta-Hydrolases"/>
    <property type="match status" value="1"/>
</dbReference>
<proteinExistence type="predicted"/>
<dbReference type="PANTHER" id="PTHR43798:SF33">
    <property type="entry name" value="HYDROLASE, PUTATIVE (AFU_ORTHOLOGUE AFUA_2G14860)-RELATED"/>
    <property type="match status" value="1"/>
</dbReference>
<dbReference type="AlphaFoldDB" id="A0A2I8F4U2"/>
<evidence type="ECO:0000313" key="2">
    <source>
        <dbReference type="EMBL" id="AUT66730.1"/>
    </source>
</evidence>
<evidence type="ECO:0000313" key="3">
    <source>
        <dbReference type="Proteomes" id="UP000243502"/>
    </source>
</evidence>
<gene>
    <name evidence="2" type="ORF">C2L65_44945</name>
</gene>
<dbReference type="RefSeq" id="WP_042314884.1">
    <property type="nucleotide sequence ID" value="NZ_CP026114.1"/>
</dbReference>
<dbReference type="InterPro" id="IPR029058">
    <property type="entry name" value="AB_hydrolase_fold"/>
</dbReference>
<dbReference type="KEGG" id="pter:C2L65_44945"/>
<name>A0A2I8F4U2_9BURK</name>
<reference evidence="2 3" key="1">
    <citation type="submission" date="2018-01" db="EMBL/GenBank/DDBJ databases">
        <title>Species boundaries and ecological features among Paraburkholderia terrae DSMZ17804T, P. hospita DSMZ17164T and P. caribensis DSMZ13236T.</title>
        <authorList>
            <person name="Pratama A.A."/>
        </authorList>
    </citation>
    <scope>NUCLEOTIDE SEQUENCE [LARGE SCALE GENOMIC DNA]</scope>
    <source>
        <strain evidence="2 3">DSM 17804</strain>
    </source>
</reference>
<feature type="domain" description="AB hydrolase-1" evidence="1">
    <location>
        <begin position="44"/>
        <end position="235"/>
    </location>
</feature>
<dbReference type="PANTHER" id="PTHR43798">
    <property type="entry name" value="MONOACYLGLYCEROL LIPASE"/>
    <property type="match status" value="1"/>
</dbReference>
<accession>A0A2I8F4U2</accession>